<feature type="transmembrane region" description="Helical" evidence="1">
    <location>
        <begin position="130"/>
        <end position="150"/>
    </location>
</feature>
<feature type="chain" id="PRO_5036163153" evidence="2">
    <location>
        <begin position="30"/>
        <end position="151"/>
    </location>
</feature>
<evidence type="ECO:0000313" key="6">
    <source>
        <dbReference type="Proteomes" id="UP000516437"/>
    </source>
</evidence>
<reference evidence="5 6" key="2">
    <citation type="journal article" date="2019" name="Plant Biotechnol. J.">
        <title>The red bayberry genome and genetic basis of sex determination.</title>
        <authorList>
            <person name="Jia H.M."/>
            <person name="Jia H.J."/>
            <person name="Cai Q.L."/>
            <person name="Wang Y."/>
            <person name="Zhao H.B."/>
            <person name="Yang W.F."/>
            <person name="Wang G.Y."/>
            <person name="Li Y.H."/>
            <person name="Zhan D.L."/>
            <person name="Shen Y.T."/>
            <person name="Niu Q.F."/>
            <person name="Chang L."/>
            <person name="Qiu J."/>
            <person name="Zhao L."/>
            <person name="Xie H.B."/>
            <person name="Fu W.Y."/>
            <person name="Jin J."/>
            <person name="Li X.W."/>
            <person name="Jiao Y."/>
            <person name="Zhou C.C."/>
            <person name="Tu T."/>
            <person name="Chai C.Y."/>
            <person name="Gao J.L."/>
            <person name="Fan L.J."/>
            <person name="van de Weg E."/>
            <person name="Wang J.Y."/>
            <person name="Gao Z.S."/>
        </authorList>
    </citation>
    <scope>NUCLEOTIDE SEQUENCE [LARGE SCALE GENOMIC DNA]</scope>
    <source>
        <tissue evidence="5">Leaves</tissue>
    </source>
</reference>
<comment type="caution">
    <text evidence="5">The sequence shown here is derived from an EMBL/GenBank/DDBJ whole genome shotgun (WGS) entry which is preliminary data.</text>
</comment>
<name>A0A6A1V8I8_9ROSI</name>
<evidence type="ECO:0000256" key="2">
    <source>
        <dbReference type="SAM" id="SignalP"/>
    </source>
</evidence>
<evidence type="ECO:0000313" key="5">
    <source>
        <dbReference type="EMBL" id="KAB1208198.1"/>
    </source>
</evidence>
<gene>
    <name evidence="5" type="ORF">CJ030_MR7G012945</name>
    <name evidence="4" type="ORF">CJ030_MR7G028110</name>
    <name evidence="3" type="ORF">CJ030_MR7G028113</name>
</gene>
<keyword evidence="1" id="KW-0472">Membrane</keyword>
<accession>A0A6A1V8I8</accession>
<organism evidence="5 6">
    <name type="scientific">Morella rubra</name>
    <name type="common">Chinese bayberry</name>
    <dbReference type="NCBI Taxonomy" id="262757"/>
    <lineage>
        <taxon>Eukaryota</taxon>
        <taxon>Viridiplantae</taxon>
        <taxon>Streptophyta</taxon>
        <taxon>Embryophyta</taxon>
        <taxon>Tracheophyta</taxon>
        <taxon>Spermatophyta</taxon>
        <taxon>Magnoliopsida</taxon>
        <taxon>eudicotyledons</taxon>
        <taxon>Gunneridae</taxon>
        <taxon>Pentapetalae</taxon>
        <taxon>rosids</taxon>
        <taxon>fabids</taxon>
        <taxon>Fagales</taxon>
        <taxon>Myricaceae</taxon>
        <taxon>Morella</taxon>
    </lineage>
</organism>
<keyword evidence="6" id="KW-1185">Reference proteome</keyword>
<dbReference type="EMBL" id="RXIC02000025">
    <property type="protein sequence ID" value="KAB1208198.1"/>
    <property type="molecule type" value="Genomic_DNA"/>
</dbReference>
<keyword evidence="1" id="KW-0812">Transmembrane</keyword>
<dbReference type="Proteomes" id="UP000516437">
    <property type="component" value="Chromosome 7"/>
</dbReference>
<dbReference type="AlphaFoldDB" id="A0A6A1V8I8"/>
<dbReference type="PROSITE" id="PS51257">
    <property type="entry name" value="PROKAR_LIPOPROTEIN"/>
    <property type="match status" value="1"/>
</dbReference>
<dbReference type="OrthoDB" id="1809715at2759"/>
<keyword evidence="2" id="KW-0732">Signal</keyword>
<dbReference type="PANTHER" id="PTHR37702:SF1">
    <property type="entry name" value="HYDROXYPROLINE-RICH GLYCOPROTEIN FAMILY PROTEIN"/>
    <property type="match status" value="1"/>
</dbReference>
<keyword evidence="1" id="KW-1133">Transmembrane helix</keyword>
<reference evidence="5" key="3">
    <citation type="submission" date="2019-09" db="EMBL/GenBank/DDBJ databases">
        <authorList>
            <person name="Gao Z."/>
        </authorList>
    </citation>
    <scope>NUCLEOTIDE SEQUENCE</scope>
    <source>
        <tissue evidence="5">Leaves</tissue>
    </source>
</reference>
<evidence type="ECO:0000256" key="1">
    <source>
        <dbReference type="SAM" id="Phobius"/>
    </source>
</evidence>
<dbReference type="EMBL" id="RXIC02000025">
    <property type="protein sequence ID" value="KAB1205702.1"/>
    <property type="molecule type" value="Genomic_DNA"/>
</dbReference>
<evidence type="ECO:0000313" key="4">
    <source>
        <dbReference type="EMBL" id="KAB1205705.1"/>
    </source>
</evidence>
<reference evidence="5" key="1">
    <citation type="submission" date="2018-07" db="EMBL/GenBank/DDBJ databases">
        <authorList>
            <person name="Gao Z.-S."/>
            <person name="Jia H.-M."/>
            <person name="Jia H.-J."/>
            <person name="Cai Q.-L."/>
            <person name="Wang Y."/>
            <person name="Zhao H.-B."/>
        </authorList>
    </citation>
    <scope>NUCLEOTIDE SEQUENCE</scope>
    <source>
        <tissue evidence="5">Leaves</tissue>
    </source>
</reference>
<dbReference type="EMBL" id="RXIC02000025">
    <property type="protein sequence ID" value="KAB1205705.1"/>
    <property type="molecule type" value="Genomic_DNA"/>
</dbReference>
<protein>
    <submittedName>
        <fullName evidence="5">Uncharacterized protein</fullName>
    </submittedName>
</protein>
<sequence>MATKLISQVFSTLFLACIFLKYFPGTTRADNECQYPCYPPPTGTGTGTPTTPAYTTPPPPPSQIVSYPPPVGYTPTPTGYYPYNPPPPYGTLFNSPPPPDPILPYFPFYYKKPLHQTDQSAATTLGGSTVMAVAVANLLVFISLFCSGVIF</sequence>
<dbReference type="PANTHER" id="PTHR37702">
    <property type="entry name" value="PROLINE-RICH FAMILY PROTEIN"/>
    <property type="match status" value="1"/>
</dbReference>
<proteinExistence type="predicted"/>
<feature type="signal peptide" evidence="2">
    <location>
        <begin position="1"/>
        <end position="29"/>
    </location>
</feature>
<evidence type="ECO:0000313" key="3">
    <source>
        <dbReference type="EMBL" id="KAB1205702.1"/>
    </source>
</evidence>